<dbReference type="NCBIfam" id="TIGR03317">
    <property type="entry name" value="ygfZ_signature"/>
    <property type="match status" value="1"/>
</dbReference>
<organism evidence="1 2">
    <name type="scientific">Suttonella ornithocola</name>
    <dbReference type="NCBI Taxonomy" id="279832"/>
    <lineage>
        <taxon>Bacteria</taxon>
        <taxon>Pseudomonadati</taxon>
        <taxon>Pseudomonadota</taxon>
        <taxon>Gammaproteobacteria</taxon>
        <taxon>Cardiobacteriales</taxon>
        <taxon>Cardiobacteriaceae</taxon>
        <taxon>Suttonella</taxon>
    </lineage>
</organism>
<dbReference type="EMBL" id="UHIC01000001">
    <property type="protein sequence ID" value="SUO94962.1"/>
    <property type="molecule type" value="Genomic_DNA"/>
</dbReference>
<dbReference type="SUPFAM" id="SSF103025">
    <property type="entry name" value="Folate-binding domain"/>
    <property type="match status" value="1"/>
</dbReference>
<gene>
    <name evidence="1" type="primary">ygfZ</name>
    <name evidence="1" type="ORF">NCTC13337_01019</name>
</gene>
<reference evidence="1 2" key="1">
    <citation type="submission" date="2018-06" db="EMBL/GenBank/DDBJ databases">
        <authorList>
            <consortium name="Pathogen Informatics"/>
            <person name="Doyle S."/>
        </authorList>
    </citation>
    <scope>NUCLEOTIDE SEQUENCE [LARGE SCALE GENOMIC DNA]</scope>
    <source>
        <strain evidence="1 2">NCTC13337</strain>
    </source>
</reference>
<dbReference type="Proteomes" id="UP000254601">
    <property type="component" value="Unassembled WGS sequence"/>
</dbReference>
<dbReference type="PANTHER" id="PTHR22602">
    <property type="entry name" value="TRANSFERASE CAF17, MITOCHONDRIAL-RELATED"/>
    <property type="match status" value="1"/>
</dbReference>
<keyword evidence="2" id="KW-1185">Reference proteome</keyword>
<dbReference type="OrthoDB" id="9796287at2"/>
<protein>
    <submittedName>
        <fullName evidence="1">tRNA-modifying protein ygfZ</fullName>
    </submittedName>
</protein>
<proteinExistence type="predicted"/>
<dbReference type="Gene3D" id="2.40.30.160">
    <property type="match status" value="1"/>
</dbReference>
<dbReference type="PANTHER" id="PTHR22602:SF0">
    <property type="entry name" value="TRANSFERASE CAF17, MITOCHONDRIAL-RELATED"/>
    <property type="match status" value="1"/>
</dbReference>
<evidence type="ECO:0000313" key="1">
    <source>
        <dbReference type="EMBL" id="SUO94962.1"/>
    </source>
</evidence>
<sequence>MVNKIKRIQFVISGKDAQEFLQGQLTADISSLAPDSWLPAAHCTPQGKVLATMWVIKIAQTFRLLLLKERAEFLEKRLKMFALHKDVQISRDETTQLQSLSDNSRKVILEHSKLYLGGLGDLSSQALIQAEFVEIYAETADQFLPQMLGLEKNGGLSYQKGCYIGQEAIARAHYKGGIKRHLARLTGSTPTVLGEVLKVGDYPAAIVLQSAIIEENYIALAVLQDRYRDSELVSDRGEAFTVIE</sequence>
<dbReference type="AlphaFoldDB" id="A0A380MRM6"/>
<dbReference type="InterPro" id="IPR045179">
    <property type="entry name" value="YgfZ/GcvT"/>
</dbReference>
<accession>A0A380MRM6</accession>
<dbReference type="Gene3D" id="3.30.70.1400">
    <property type="entry name" value="Aminomethyltransferase beta-barrel domains"/>
    <property type="match status" value="1"/>
</dbReference>
<dbReference type="RefSeq" id="WP_072576991.1">
    <property type="nucleotide sequence ID" value="NZ_LWHB01000123.1"/>
</dbReference>
<dbReference type="InterPro" id="IPR017703">
    <property type="entry name" value="YgfZ/GCV_T_CS"/>
</dbReference>
<dbReference type="GO" id="GO:0016226">
    <property type="term" value="P:iron-sulfur cluster assembly"/>
    <property type="evidence" value="ECO:0007669"/>
    <property type="project" value="TreeGrafter"/>
</dbReference>
<name>A0A380MRM6_9GAMM</name>
<evidence type="ECO:0000313" key="2">
    <source>
        <dbReference type="Proteomes" id="UP000254601"/>
    </source>
</evidence>